<accession>A0AAD6VEE4</accession>
<feature type="compositionally biased region" description="Acidic residues" evidence="1">
    <location>
        <begin position="458"/>
        <end position="484"/>
    </location>
</feature>
<evidence type="ECO:0000256" key="1">
    <source>
        <dbReference type="SAM" id="MobiDB-lite"/>
    </source>
</evidence>
<name>A0AAD6VEE4_9AGAR</name>
<feature type="region of interest" description="Disordered" evidence="1">
    <location>
        <begin position="1"/>
        <end position="71"/>
    </location>
</feature>
<feature type="region of interest" description="Disordered" evidence="1">
    <location>
        <begin position="447"/>
        <end position="484"/>
    </location>
</feature>
<feature type="compositionally biased region" description="Low complexity" evidence="1">
    <location>
        <begin position="255"/>
        <end position="267"/>
    </location>
</feature>
<evidence type="ECO:0000313" key="2">
    <source>
        <dbReference type="EMBL" id="KAJ7207446.1"/>
    </source>
</evidence>
<feature type="region of interest" description="Disordered" evidence="1">
    <location>
        <begin position="248"/>
        <end position="271"/>
    </location>
</feature>
<organism evidence="2 3">
    <name type="scientific">Mycena pura</name>
    <dbReference type="NCBI Taxonomy" id="153505"/>
    <lineage>
        <taxon>Eukaryota</taxon>
        <taxon>Fungi</taxon>
        <taxon>Dikarya</taxon>
        <taxon>Basidiomycota</taxon>
        <taxon>Agaricomycotina</taxon>
        <taxon>Agaricomycetes</taxon>
        <taxon>Agaricomycetidae</taxon>
        <taxon>Agaricales</taxon>
        <taxon>Marasmiineae</taxon>
        <taxon>Mycenaceae</taxon>
        <taxon>Mycena</taxon>
    </lineage>
</organism>
<proteinExistence type="predicted"/>
<sequence>MAGTSKRKAGPGGRSSSTKKQRAAGSSSGTGGGAAAATGTASEERDERGARRRNPHGIAPDNVEEAAKPTQRAFQRHIRMAAGLLTADAFLEPADAYIDHYDKRFNDANDMEGLMRQIVAESKKPNKDAQKRAERLIRDAKVIANGDGAEPGHFGQIAKDISLMPAEHVAFFFAAVTRAGLKAFHPDVFGPTHSTYNLLHRHLAVSTFQSIAGWYGYTALNVSLTVAQDYHLLSDFYDNFMYGTVRDNSRKEHNSPGSLSKSLVHSSASKRRARLADRRYKEAKLRGYRKPILRMLKVKAAHSDDERLPGGDARKKKGLHICTKDGRNPVFTAFVREMDGAFLKRIERNPNRNLKAPEARTVTVPPTPSSTLSRILPVGVPIDFWDPQFYNNELDVREKAMYMNTGVAFPLPQFCTDSHVKEWAKLPAKEFMAKFGNDVLAQYNQPTPEEIAALGLDNDGEQGNEGDDESTDLEDTDGDEEMDD</sequence>
<protein>
    <submittedName>
        <fullName evidence="2">Uncharacterized protein</fullName>
    </submittedName>
</protein>
<dbReference type="Proteomes" id="UP001219525">
    <property type="component" value="Unassembled WGS sequence"/>
</dbReference>
<comment type="caution">
    <text evidence="2">The sequence shown here is derived from an EMBL/GenBank/DDBJ whole genome shotgun (WGS) entry which is preliminary data.</text>
</comment>
<reference evidence="2" key="1">
    <citation type="submission" date="2023-03" db="EMBL/GenBank/DDBJ databases">
        <title>Massive genome expansion in bonnet fungi (Mycena s.s.) driven by repeated elements and novel gene families across ecological guilds.</title>
        <authorList>
            <consortium name="Lawrence Berkeley National Laboratory"/>
            <person name="Harder C.B."/>
            <person name="Miyauchi S."/>
            <person name="Viragh M."/>
            <person name="Kuo A."/>
            <person name="Thoen E."/>
            <person name="Andreopoulos B."/>
            <person name="Lu D."/>
            <person name="Skrede I."/>
            <person name="Drula E."/>
            <person name="Henrissat B."/>
            <person name="Morin E."/>
            <person name="Kohler A."/>
            <person name="Barry K."/>
            <person name="LaButti K."/>
            <person name="Morin E."/>
            <person name="Salamov A."/>
            <person name="Lipzen A."/>
            <person name="Mereny Z."/>
            <person name="Hegedus B."/>
            <person name="Baldrian P."/>
            <person name="Stursova M."/>
            <person name="Weitz H."/>
            <person name="Taylor A."/>
            <person name="Grigoriev I.V."/>
            <person name="Nagy L.G."/>
            <person name="Martin F."/>
            <person name="Kauserud H."/>
        </authorList>
    </citation>
    <scope>NUCLEOTIDE SEQUENCE</scope>
    <source>
        <strain evidence="2">9144</strain>
    </source>
</reference>
<gene>
    <name evidence="2" type="ORF">GGX14DRAFT_396278</name>
</gene>
<keyword evidence="3" id="KW-1185">Reference proteome</keyword>
<dbReference type="EMBL" id="JARJCW010000036">
    <property type="protein sequence ID" value="KAJ7207446.1"/>
    <property type="molecule type" value="Genomic_DNA"/>
</dbReference>
<evidence type="ECO:0000313" key="3">
    <source>
        <dbReference type="Proteomes" id="UP001219525"/>
    </source>
</evidence>
<dbReference type="AlphaFoldDB" id="A0AAD6VEE4"/>